<reference evidence="2" key="1">
    <citation type="journal article" date="2023" name="Mol. Phylogenet. Evol.">
        <title>Genome-scale phylogeny and comparative genomics of the fungal order Sordariales.</title>
        <authorList>
            <person name="Hensen N."/>
            <person name="Bonometti L."/>
            <person name="Westerberg I."/>
            <person name="Brannstrom I.O."/>
            <person name="Guillou S."/>
            <person name="Cros-Aarteil S."/>
            <person name="Calhoun S."/>
            <person name="Haridas S."/>
            <person name="Kuo A."/>
            <person name="Mondo S."/>
            <person name="Pangilinan J."/>
            <person name="Riley R."/>
            <person name="LaButti K."/>
            <person name="Andreopoulos B."/>
            <person name="Lipzen A."/>
            <person name="Chen C."/>
            <person name="Yan M."/>
            <person name="Daum C."/>
            <person name="Ng V."/>
            <person name="Clum A."/>
            <person name="Steindorff A."/>
            <person name="Ohm R.A."/>
            <person name="Martin F."/>
            <person name="Silar P."/>
            <person name="Natvig D.O."/>
            <person name="Lalanne C."/>
            <person name="Gautier V."/>
            <person name="Ament-Velasquez S.L."/>
            <person name="Kruys A."/>
            <person name="Hutchinson M.I."/>
            <person name="Powell A.J."/>
            <person name="Barry K."/>
            <person name="Miller A.N."/>
            <person name="Grigoriev I.V."/>
            <person name="Debuchy R."/>
            <person name="Gladieux P."/>
            <person name="Hiltunen Thoren M."/>
            <person name="Johannesson H."/>
        </authorList>
    </citation>
    <scope>NUCLEOTIDE SEQUENCE</scope>
    <source>
        <strain evidence="2">CBS 892.96</strain>
    </source>
</reference>
<evidence type="ECO:0000313" key="2">
    <source>
        <dbReference type="EMBL" id="KAK4179015.1"/>
    </source>
</evidence>
<dbReference type="AlphaFoldDB" id="A0AAN6WCJ2"/>
<organism evidence="2 3">
    <name type="scientific">Triangularia setosa</name>
    <dbReference type="NCBI Taxonomy" id="2587417"/>
    <lineage>
        <taxon>Eukaryota</taxon>
        <taxon>Fungi</taxon>
        <taxon>Dikarya</taxon>
        <taxon>Ascomycota</taxon>
        <taxon>Pezizomycotina</taxon>
        <taxon>Sordariomycetes</taxon>
        <taxon>Sordariomycetidae</taxon>
        <taxon>Sordariales</taxon>
        <taxon>Podosporaceae</taxon>
        <taxon>Triangularia</taxon>
    </lineage>
</organism>
<evidence type="ECO:0000313" key="3">
    <source>
        <dbReference type="Proteomes" id="UP001302321"/>
    </source>
</evidence>
<feature type="compositionally biased region" description="Acidic residues" evidence="1">
    <location>
        <begin position="444"/>
        <end position="459"/>
    </location>
</feature>
<accession>A0AAN6WCJ2</accession>
<keyword evidence="3" id="KW-1185">Reference proteome</keyword>
<dbReference type="Proteomes" id="UP001302321">
    <property type="component" value="Unassembled WGS sequence"/>
</dbReference>
<dbReference type="EMBL" id="MU866125">
    <property type="protein sequence ID" value="KAK4179015.1"/>
    <property type="molecule type" value="Genomic_DNA"/>
</dbReference>
<gene>
    <name evidence="2" type="ORF">QBC36DRAFT_385451</name>
</gene>
<evidence type="ECO:0000256" key="1">
    <source>
        <dbReference type="SAM" id="MobiDB-lite"/>
    </source>
</evidence>
<proteinExistence type="predicted"/>
<feature type="region of interest" description="Disordered" evidence="1">
    <location>
        <begin position="428"/>
        <end position="484"/>
    </location>
</feature>
<sequence length="649" mass="74200">MDSTLYYDLDDLFFPQGEDVVDLMYPELPDSPKPTHQPTLTLPEAPQKPTTPVQQEPFIFSSNTPTDSYNTAQQIWDPSNLYSYYGSYGQAPMAIPPYQPPATYEGYSTPNYQALPAQTRDLTALQNQLIASDSLKGSRPRTLSQKLLQGKMIIHSRNQRHKNEDPAAVYEKSPAVQPWGPLLKNTRVPEHTFEYCKSYVELTPLKRFTKDELIMFMKGSGCPNPQRKLTLWIQNTPSEVNNRYVMASSSGKCRYKHCPGKFTIQKGFMRVAFDEYSDKTGISLDPFHNAGYMHLHCFEKLFDLAYLTQYGAAQHGFVIRPDERNFPMESRNPMSMARDHHQMIVAYHEWLRQQKQRCDMLYYHQGGHYGGFHIPSPPSHQKTLGYKLTMCHLSREIVGRVATCEKRGGANIGIHKGNLEHFMHLKAKMKNPSRNFNKRRSRDDDEEKDEEDEEDEEDEQKQQQEVTITYKSRPTKRARAPRVPSINTSLNTSITNPILVDDADFLSDYNPLKFMDFQAEGTSYPTTNQQVIVPSQLSPALQSPAGPRTRQKSREMSISLVGFLNSRNHLTRTQAQDIGARLADGPSHVQDSVLSAVQSEVTNILLRDGISPVVESKIKRLNKRQLKDLETVVERVEKNGDMRRVSSMW</sequence>
<feature type="compositionally biased region" description="Basic residues" evidence="1">
    <location>
        <begin position="428"/>
        <end position="440"/>
    </location>
</feature>
<reference evidence="2" key="2">
    <citation type="submission" date="2023-05" db="EMBL/GenBank/DDBJ databases">
        <authorList>
            <consortium name="Lawrence Berkeley National Laboratory"/>
            <person name="Steindorff A."/>
            <person name="Hensen N."/>
            <person name="Bonometti L."/>
            <person name="Westerberg I."/>
            <person name="Brannstrom I.O."/>
            <person name="Guillou S."/>
            <person name="Cros-Aarteil S."/>
            <person name="Calhoun S."/>
            <person name="Haridas S."/>
            <person name="Kuo A."/>
            <person name="Mondo S."/>
            <person name="Pangilinan J."/>
            <person name="Riley R."/>
            <person name="Labutti K."/>
            <person name="Andreopoulos B."/>
            <person name="Lipzen A."/>
            <person name="Chen C."/>
            <person name="Yanf M."/>
            <person name="Daum C."/>
            <person name="Ng V."/>
            <person name="Clum A."/>
            <person name="Ohm R."/>
            <person name="Martin F."/>
            <person name="Silar P."/>
            <person name="Natvig D."/>
            <person name="Lalanne C."/>
            <person name="Gautier V."/>
            <person name="Ament-Velasquez S.L."/>
            <person name="Kruys A."/>
            <person name="Hutchinson M.I."/>
            <person name="Powell A.J."/>
            <person name="Barry K."/>
            <person name="Miller A.N."/>
            <person name="Grigoriev I.V."/>
            <person name="Debuchy R."/>
            <person name="Gladieux P."/>
            <person name="Thoren M.H."/>
            <person name="Johannesson H."/>
        </authorList>
    </citation>
    <scope>NUCLEOTIDE SEQUENCE</scope>
    <source>
        <strain evidence="2">CBS 892.96</strain>
    </source>
</reference>
<comment type="caution">
    <text evidence="2">The sequence shown here is derived from an EMBL/GenBank/DDBJ whole genome shotgun (WGS) entry which is preliminary data.</text>
</comment>
<name>A0AAN6WCJ2_9PEZI</name>
<protein>
    <submittedName>
        <fullName evidence="2">Uncharacterized protein</fullName>
    </submittedName>
</protein>
<feature type="region of interest" description="Disordered" evidence="1">
    <location>
        <begin position="27"/>
        <end position="53"/>
    </location>
</feature>